<dbReference type="Proteomes" id="UP000828390">
    <property type="component" value="Unassembled WGS sequence"/>
</dbReference>
<protein>
    <submittedName>
        <fullName evidence="7">Uncharacterized protein</fullName>
    </submittedName>
</protein>
<evidence type="ECO:0000313" key="8">
    <source>
        <dbReference type="Proteomes" id="UP000828390"/>
    </source>
</evidence>
<proteinExistence type="predicted"/>
<dbReference type="PANTHER" id="PTHR10671:SF108">
    <property type="entry name" value="CLAUDIN FAMILY PROTEIN-RELATED"/>
    <property type="match status" value="1"/>
</dbReference>
<evidence type="ECO:0000313" key="7">
    <source>
        <dbReference type="EMBL" id="KAH3740226.1"/>
    </source>
</evidence>
<evidence type="ECO:0000256" key="6">
    <source>
        <dbReference type="SAM" id="Phobius"/>
    </source>
</evidence>
<evidence type="ECO:0000256" key="5">
    <source>
        <dbReference type="SAM" id="MobiDB-lite"/>
    </source>
</evidence>
<dbReference type="PANTHER" id="PTHR10671">
    <property type="entry name" value="EPITHELIAL MEMBRANE PROTEIN-RELATED"/>
    <property type="match status" value="1"/>
</dbReference>
<dbReference type="Gene3D" id="1.20.140.150">
    <property type="match status" value="1"/>
</dbReference>
<evidence type="ECO:0000256" key="2">
    <source>
        <dbReference type="ARBA" id="ARBA00022692"/>
    </source>
</evidence>
<organism evidence="7 8">
    <name type="scientific">Dreissena polymorpha</name>
    <name type="common">Zebra mussel</name>
    <name type="synonym">Mytilus polymorpha</name>
    <dbReference type="NCBI Taxonomy" id="45954"/>
    <lineage>
        <taxon>Eukaryota</taxon>
        <taxon>Metazoa</taxon>
        <taxon>Spiralia</taxon>
        <taxon>Lophotrochozoa</taxon>
        <taxon>Mollusca</taxon>
        <taxon>Bivalvia</taxon>
        <taxon>Autobranchia</taxon>
        <taxon>Heteroconchia</taxon>
        <taxon>Euheterodonta</taxon>
        <taxon>Imparidentia</taxon>
        <taxon>Neoheterodontei</taxon>
        <taxon>Myida</taxon>
        <taxon>Dreissenoidea</taxon>
        <taxon>Dreissenidae</taxon>
        <taxon>Dreissena</taxon>
    </lineage>
</organism>
<gene>
    <name evidence="7" type="ORF">DPMN_046925</name>
</gene>
<feature type="transmembrane region" description="Helical" evidence="6">
    <location>
        <begin position="72"/>
        <end position="99"/>
    </location>
</feature>
<feature type="transmembrane region" description="Helical" evidence="6">
    <location>
        <begin position="7"/>
        <end position="32"/>
    </location>
</feature>
<feature type="transmembrane region" description="Helical" evidence="6">
    <location>
        <begin position="139"/>
        <end position="163"/>
    </location>
</feature>
<feature type="region of interest" description="Disordered" evidence="5">
    <location>
        <begin position="173"/>
        <end position="207"/>
    </location>
</feature>
<feature type="compositionally biased region" description="Basic and acidic residues" evidence="5">
    <location>
        <begin position="186"/>
        <end position="207"/>
    </location>
</feature>
<keyword evidence="2 6" id="KW-0812">Transmembrane</keyword>
<dbReference type="Pfam" id="PF00822">
    <property type="entry name" value="PMP22_Claudin"/>
    <property type="match status" value="1"/>
</dbReference>
<evidence type="ECO:0000256" key="3">
    <source>
        <dbReference type="ARBA" id="ARBA00022989"/>
    </source>
</evidence>
<feature type="transmembrane region" description="Helical" evidence="6">
    <location>
        <begin position="111"/>
        <end position="133"/>
    </location>
</feature>
<keyword evidence="4 6" id="KW-0472">Membrane</keyword>
<dbReference type="InterPro" id="IPR050579">
    <property type="entry name" value="PMP-22/EMP/MP20-like"/>
</dbReference>
<reference evidence="7" key="2">
    <citation type="submission" date="2020-11" db="EMBL/GenBank/DDBJ databases">
        <authorList>
            <person name="McCartney M.A."/>
            <person name="Auch B."/>
            <person name="Kono T."/>
            <person name="Mallez S."/>
            <person name="Becker A."/>
            <person name="Gohl D.M."/>
            <person name="Silverstein K.A.T."/>
            <person name="Koren S."/>
            <person name="Bechman K.B."/>
            <person name="Herman A."/>
            <person name="Abrahante J.E."/>
            <person name="Garbe J."/>
        </authorList>
    </citation>
    <scope>NUCLEOTIDE SEQUENCE</scope>
    <source>
        <strain evidence="7">Duluth1</strain>
        <tissue evidence="7">Whole animal</tissue>
    </source>
</reference>
<keyword evidence="3 6" id="KW-1133">Transmembrane helix</keyword>
<dbReference type="GO" id="GO:0005886">
    <property type="term" value="C:plasma membrane"/>
    <property type="evidence" value="ECO:0007669"/>
    <property type="project" value="TreeGrafter"/>
</dbReference>
<reference evidence="7" key="1">
    <citation type="journal article" date="2019" name="bioRxiv">
        <title>The Genome of the Zebra Mussel, Dreissena polymorpha: A Resource for Invasive Species Research.</title>
        <authorList>
            <person name="McCartney M.A."/>
            <person name="Auch B."/>
            <person name="Kono T."/>
            <person name="Mallez S."/>
            <person name="Zhang Y."/>
            <person name="Obille A."/>
            <person name="Becker A."/>
            <person name="Abrahante J.E."/>
            <person name="Garbe J."/>
            <person name="Badalamenti J.P."/>
            <person name="Herman A."/>
            <person name="Mangelson H."/>
            <person name="Liachko I."/>
            <person name="Sullivan S."/>
            <person name="Sone E.D."/>
            <person name="Koren S."/>
            <person name="Silverstein K.A.T."/>
            <person name="Beckman K.B."/>
            <person name="Gohl D.M."/>
        </authorList>
    </citation>
    <scope>NUCLEOTIDE SEQUENCE</scope>
    <source>
        <strain evidence="7">Duluth1</strain>
        <tissue evidence="7">Whole animal</tissue>
    </source>
</reference>
<dbReference type="AlphaFoldDB" id="A0A9D4D9G6"/>
<keyword evidence="8" id="KW-1185">Reference proteome</keyword>
<evidence type="ECO:0000256" key="4">
    <source>
        <dbReference type="ARBA" id="ARBA00023136"/>
    </source>
</evidence>
<comment type="caution">
    <text evidence="7">The sequence shown here is derived from an EMBL/GenBank/DDBJ whole genome shotgun (WGS) entry which is preliminary data.</text>
</comment>
<name>A0A9D4D9G6_DREPO</name>
<dbReference type="InterPro" id="IPR004031">
    <property type="entry name" value="PMP22/EMP/MP20/Claudin"/>
</dbReference>
<dbReference type="EMBL" id="JAIWYP010000011">
    <property type="protein sequence ID" value="KAH3740226.1"/>
    <property type="molecule type" value="Genomic_DNA"/>
</dbReference>
<sequence length="231" mass="25838">MCEKINWSVVATFVNLVALVFYTTAVASFHWADRTDNGYVTHAGLFMACPTINETCYDTYYHFQANPYEKGVIIASAVLNVFALMGFYFFTSLSVFFYCGLYREKRLATGAVITAYVAGFLAIIGIAMYAVAIQRLGYALSWSFALAVVGMIISILAGILMCVGRNISMMSTDDDDDKPSVTTRRHPIDKSTGRRPHEDIDFDATHRKQMRMEEELEFGGELPRKKPLPGL</sequence>
<accession>A0A9D4D9G6</accession>
<comment type="subcellular location">
    <subcellularLocation>
        <location evidence="1">Membrane</location>
        <topology evidence="1">Multi-pass membrane protein</topology>
    </subcellularLocation>
</comment>
<evidence type="ECO:0000256" key="1">
    <source>
        <dbReference type="ARBA" id="ARBA00004141"/>
    </source>
</evidence>